<comment type="caution">
    <text evidence="2">The sequence shown here is derived from an EMBL/GenBank/DDBJ whole genome shotgun (WGS) entry which is preliminary data.</text>
</comment>
<gene>
    <name evidence="2" type="ORF">ACFQB0_13135</name>
</gene>
<name>A0ABW1VG21_9MICO</name>
<accession>A0ABW1VG21</accession>
<evidence type="ECO:0000256" key="1">
    <source>
        <dbReference type="SAM" id="MobiDB-lite"/>
    </source>
</evidence>
<organism evidence="2 3">
    <name type="scientific">Luethyella okanaganae</name>
    <dbReference type="NCBI Taxonomy" id="69372"/>
    <lineage>
        <taxon>Bacteria</taxon>
        <taxon>Bacillati</taxon>
        <taxon>Actinomycetota</taxon>
        <taxon>Actinomycetes</taxon>
        <taxon>Micrococcales</taxon>
        <taxon>Microbacteriaceae</taxon>
        <taxon>Luethyella</taxon>
    </lineage>
</organism>
<dbReference type="Proteomes" id="UP001596306">
    <property type="component" value="Unassembled WGS sequence"/>
</dbReference>
<evidence type="ECO:0000313" key="2">
    <source>
        <dbReference type="EMBL" id="MFC6357051.1"/>
    </source>
</evidence>
<dbReference type="Pfam" id="PF11228">
    <property type="entry name" value="DUF3027"/>
    <property type="match status" value="1"/>
</dbReference>
<dbReference type="RefSeq" id="WP_386732421.1">
    <property type="nucleotide sequence ID" value="NZ_JBHSTP010000003.1"/>
</dbReference>
<keyword evidence="3" id="KW-1185">Reference proteome</keyword>
<dbReference type="EMBL" id="JBHSTP010000003">
    <property type="protein sequence ID" value="MFC6357051.1"/>
    <property type="molecule type" value="Genomic_DNA"/>
</dbReference>
<feature type="region of interest" description="Disordered" evidence="1">
    <location>
        <begin position="1"/>
        <end position="50"/>
    </location>
</feature>
<reference evidence="3" key="1">
    <citation type="journal article" date="2019" name="Int. J. Syst. Evol. Microbiol.">
        <title>The Global Catalogue of Microorganisms (GCM) 10K type strain sequencing project: providing services to taxonomists for standard genome sequencing and annotation.</title>
        <authorList>
            <consortium name="The Broad Institute Genomics Platform"/>
            <consortium name="The Broad Institute Genome Sequencing Center for Infectious Disease"/>
            <person name="Wu L."/>
            <person name="Ma J."/>
        </authorList>
    </citation>
    <scope>NUCLEOTIDE SEQUENCE [LARGE SCALE GENOMIC DNA]</scope>
    <source>
        <strain evidence="3">CCUG 43304</strain>
    </source>
</reference>
<feature type="compositionally biased region" description="Acidic residues" evidence="1">
    <location>
        <begin position="1"/>
        <end position="11"/>
    </location>
</feature>
<feature type="compositionally biased region" description="Low complexity" evidence="1">
    <location>
        <begin position="287"/>
        <end position="299"/>
    </location>
</feature>
<feature type="region of interest" description="Disordered" evidence="1">
    <location>
        <begin position="177"/>
        <end position="313"/>
    </location>
</feature>
<sequence length="313" mass="33106">MPEIDSTDEFAGEVPVAEPTTGTGPVAAGSDGSGSGDGSGREEGADGTEPAPLDAAAEWAERPVPVADEVLLAAVDLARAALLEVTPAETIGRPVGHVVEGEHVLSLLFECALAGYPGWHWTVSLSRIDDEAAPSVLEAELMPGDHALLAPEWVPWSERLADYRSAQELIEAEALVAAVGDVGPGESDDDIDDDDDDDDDDLHDVEDDDIDGVDIDRLGEHDDDEPDDDEPDDEPDDDADDDQQDEDEQDHDFDEQDHDFDEQDDDAALAAANLHDEQAGEPEPDADGAAPGPPAESGGIEFGAEDQKHDEGH</sequence>
<feature type="compositionally biased region" description="Acidic residues" evidence="1">
    <location>
        <begin position="186"/>
        <end position="213"/>
    </location>
</feature>
<evidence type="ECO:0000313" key="3">
    <source>
        <dbReference type="Proteomes" id="UP001596306"/>
    </source>
</evidence>
<proteinExistence type="predicted"/>
<protein>
    <submittedName>
        <fullName evidence="2">DUF3027 domain-containing protein</fullName>
    </submittedName>
</protein>
<feature type="compositionally biased region" description="Acidic residues" evidence="1">
    <location>
        <begin position="221"/>
        <end position="267"/>
    </location>
</feature>
<dbReference type="InterPro" id="IPR021391">
    <property type="entry name" value="DUF3027"/>
</dbReference>